<feature type="transmembrane region" description="Helical" evidence="5">
    <location>
        <begin position="357"/>
        <end position="376"/>
    </location>
</feature>
<feature type="transmembrane region" description="Helical" evidence="5">
    <location>
        <begin position="299"/>
        <end position="319"/>
    </location>
</feature>
<feature type="transmembrane region" description="Helical" evidence="5">
    <location>
        <begin position="227"/>
        <end position="247"/>
    </location>
</feature>
<evidence type="ECO:0000256" key="2">
    <source>
        <dbReference type="ARBA" id="ARBA00022692"/>
    </source>
</evidence>
<sequence length="419" mass="45903">MTAAASNPLHRSAAWKWTICGLLLLASAINYMDRQTLANAAVRIKQEFHLSREQYGHIEAVFAYAFAAGSIVFGWLADRFSVRWLYAIVLTMWSLAGLATGFVHNEQELVWCRMALGFFEAGHWPCGIRTTRALLDARERSFGNSVLQSGTSVGAIITPLIMGVLMTSELSSWRTAFQVVGITGFGWLVLWFALVRSADLPAPGREEKSAQAEGAGLWSPVFIRRMIIVFVVIACINTTWQILRAWLPQILQEGNGYSEAETLWFTSAWYLATDVGCIGAGALAVWLGRGRMSVHAARVLVFAVCGLLCATCALTPWLAHGWGLLVVFMLAGAGALGVFPLYHAFTQDLSGRHQGKITGIAGVVAWVLPAQAQQFFGKLADRTQSFDQGLMLASCLPLIAVLPLWLFWESKSDRHTSSS</sequence>
<dbReference type="InterPro" id="IPR036259">
    <property type="entry name" value="MFS_trans_sf"/>
</dbReference>
<keyword evidence="4 5" id="KW-0472">Membrane</keyword>
<dbReference type="RefSeq" id="WP_377166012.1">
    <property type="nucleotide sequence ID" value="NZ_JBHSMQ010000003.1"/>
</dbReference>
<gene>
    <name evidence="7" type="ORF">ACFQDI_09980</name>
</gene>
<dbReference type="PANTHER" id="PTHR11662">
    <property type="entry name" value="SOLUTE CARRIER FAMILY 17"/>
    <property type="match status" value="1"/>
</dbReference>
<dbReference type="Gene3D" id="1.20.1250.20">
    <property type="entry name" value="MFS general substrate transporter like domains"/>
    <property type="match status" value="2"/>
</dbReference>
<feature type="transmembrane region" description="Helical" evidence="5">
    <location>
        <begin position="56"/>
        <end position="77"/>
    </location>
</feature>
<evidence type="ECO:0000313" key="7">
    <source>
        <dbReference type="EMBL" id="MFC5455183.1"/>
    </source>
</evidence>
<feature type="transmembrane region" description="Helical" evidence="5">
    <location>
        <begin position="325"/>
        <end position="345"/>
    </location>
</feature>
<dbReference type="SUPFAM" id="SSF103473">
    <property type="entry name" value="MFS general substrate transporter"/>
    <property type="match status" value="1"/>
</dbReference>
<feature type="transmembrane region" description="Helical" evidence="5">
    <location>
        <begin position="84"/>
        <end position="104"/>
    </location>
</feature>
<evidence type="ECO:0000256" key="4">
    <source>
        <dbReference type="ARBA" id="ARBA00023136"/>
    </source>
</evidence>
<evidence type="ECO:0000256" key="1">
    <source>
        <dbReference type="ARBA" id="ARBA00004141"/>
    </source>
</evidence>
<keyword evidence="8" id="KW-1185">Reference proteome</keyword>
<reference evidence="8" key="1">
    <citation type="journal article" date="2019" name="Int. J. Syst. Evol. Microbiol.">
        <title>The Global Catalogue of Microorganisms (GCM) 10K type strain sequencing project: providing services to taxonomists for standard genome sequencing and annotation.</title>
        <authorList>
            <consortium name="The Broad Institute Genomics Platform"/>
            <consortium name="The Broad Institute Genome Sequencing Center for Infectious Disease"/>
            <person name="Wu L."/>
            <person name="Ma J."/>
        </authorList>
    </citation>
    <scope>NUCLEOTIDE SEQUENCE [LARGE SCALE GENOMIC DNA]</scope>
    <source>
        <strain evidence="8">CGMCC 4.1469</strain>
    </source>
</reference>
<keyword evidence="2 5" id="KW-0812">Transmembrane</keyword>
<dbReference type="Proteomes" id="UP001596052">
    <property type="component" value="Unassembled WGS sequence"/>
</dbReference>
<dbReference type="PROSITE" id="PS50850">
    <property type="entry name" value="MFS"/>
    <property type="match status" value="1"/>
</dbReference>
<organism evidence="7 8">
    <name type="scientific">Prosthecobacter fluviatilis</name>
    <dbReference type="NCBI Taxonomy" id="445931"/>
    <lineage>
        <taxon>Bacteria</taxon>
        <taxon>Pseudomonadati</taxon>
        <taxon>Verrucomicrobiota</taxon>
        <taxon>Verrucomicrobiia</taxon>
        <taxon>Verrucomicrobiales</taxon>
        <taxon>Verrucomicrobiaceae</taxon>
        <taxon>Prosthecobacter</taxon>
    </lineage>
</organism>
<feature type="transmembrane region" description="Helical" evidence="5">
    <location>
        <begin position="175"/>
        <end position="195"/>
    </location>
</feature>
<name>A0ABW0KQY5_9BACT</name>
<evidence type="ECO:0000256" key="3">
    <source>
        <dbReference type="ARBA" id="ARBA00022989"/>
    </source>
</evidence>
<dbReference type="InterPro" id="IPR020846">
    <property type="entry name" value="MFS_dom"/>
</dbReference>
<comment type="subcellular location">
    <subcellularLocation>
        <location evidence="1">Membrane</location>
        <topology evidence="1">Multi-pass membrane protein</topology>
    </subcellularLocation>
</comment>
<proteinExistence type="predicted"/>
<dbReference type="EMBL" id="JBHSMQ010000003">
    <property type="protein sequence ID" value="MFC5455183.1"/>
    <property type="molecule type" value="Genomic_DNA"/>
</dbReference>
<evidence type="ECO:0000313" key="8">
    <source>
        <dbReference type="Proteomes" id="UP001596052"/>
    </source>
</evidence>
<dbReference type="InterPro" id="IPR011701">
    <property type="entry name" value="MFS"/>
</dbReference>
<evidence type="ECO:0000256" key="5">
    <source>
        <dbReference type="SAM" id="Phobius"/>
    </source>
</evidence>
<dbReference type="PANTHER" id="PTHR11662:SF399">
    <property type="entry name" value="FI19708P1-RELATED"/>
    <property type="match status" value="1"/>
</dbReference>
<feature type="domain" description="Major facilitator superfamily (MFS) profile" evidence="6">
    <location>
        <begin position="19"/>
        <end position="412"/>
    </location>
</feature>
<feature type="transmembrane region" description="Helical" evidence="5">
    <location>
        <begin position="267"/>
        <end position="287"/>
    </location>
</feature>
<accession>A0ABW0KQY5</accession>
<protein>
    <submittedName>
        <fullName evidence="7">MFS transporter</fullName>
    </submittedName>
</protein>
<keyword evidence="3 5" id="KW-1133">Transmembrane helix</keyword>
<evidence type="ECO:0000259" key="6">
    <source>
        <dbReference type="PROSITE" id="PS50850"/>
    </source>
</evidence>
<feature type="transmembrane region" description="Helical" evidence="5">
    <location>
        <begin position="388"/>
        <end position="408"/>
    </location>
</feature>
<dbReference type="InterPro" id="IPR050382">
    <property type="entry name" value="MFS_Na/Anion_cotransporter"/>
</dbReference>
<comment type="caution">
    <text evidence="7">The sequence shown here is derived from an EMBL/GenBank/DDBJ whole genome shotgun (WGS) entry which is preliminary data.</text>
</comment>
<dbReference type="Pfam" id="PF07690">
    <property type="entry name" value="MFS_1"/>
    <property type="match status" value="1"/>
</dbReference>